<proteinExistence type="predicted"/>
<keyword evidence="1" id="KW-0732">Signal</keyword>
<gene>
    <name evidence="2" type="ORF">Pcinc_041453</name>
</gene>
<organism evidence="2 3">
    <name type="scientific">Petrolisthes cinctipes</name>
    <name type="common">Flat porcelain crab</name>
    <dbReference type="NCBI Taxonomy" id="88211"/>
    <lineage>
        <taxon>Eukaryota</taxon>
        <taxon>Metazoa</taxon>
        <taxon>Ecdysozoa</taxon>
        <taxon>Arthropoda</taxon>
        <taxon>Crustacea</taxon>
        <taxon>Multicrustacea</taxon>
        <taxon>Malacostraca</taxon>
        <taxon>Eumalacostraca</taxon>
        <taxon>Eucarida</taxon>
        <taxon>Decapoda</taxon>
        <taxon>Pleocyemata</taxon>
        <taxon>Anomura</taxon>
        <taxon>Galatheoidea</taxon>
        <taxon>Porcellanidae</taxon>
        <taxon>Petrolisthes</taxon>
    </lineage>
</organism>
<sequence length="463" mass="53690">MRVLVQIGVVWSLLLVCNPSSSETIGEGDDGFLSLDEIMRGFEATPTPKRRFGHSYDVVRRFNGTEVFDYDEIANLVASTLLAKHCDIDAIPTEVKEAMKAYRDPKDSDDKCEYVPFKDEIKKYLKHRDDTTCEGCTRDTERLLARTLFRGVVHPRVLLLEATLRTRLHWNLHTGQDIVSEYFGIVAKLLMNEDEKWSNHPSQVQGAMLELYREYENGGSIEDLRLRLLMMASVVFSGVKEMYEKILEARTTTVGDLPIHEIYRYSRLFCQNLLSVMVKNPHIGRKEVADNLQMYWDLRAIDLASSVLFRLRTHELEEIGSKLIMELSSEDRMPSQKKVVFLMNKALSEGDVDSAVTVAHMALSEMEKMRIKTVHTSNVAKVISIVESILREYMNEDSLLFKVLGTVYKLYMWPRDKVELNEYIDNYADEWIKVYMVRLRRFPDMNLSVFENIKNLHVKRCEE</sequence>
<evidence type="ECO:0000313" key="2">
    <source>
        <dbReference type="EMBL" id="KAK3851932.1"/>
    </source>
</evidence>
<evidence type="ECO:0000256" key="1">
    <source>
        <dbReference type="SAM" id="SignalP"/>
    </source>
</evidence>
<dbReference type="EMBL" id="JAWQEG010007660">
    <property type="protein sequence ID" value="KAK3851932.1"/>
    <property type="molecule type" value="Genomic_DNA"/>
</dbReference>
<comment type="caution">
    <text evidence="2">The sequence shown here is derived from an EMBL/GenBank/DDBJ whole genome shotgun (WGS) entry which is preliminary data.</text>
</comment>
<name>A0AAE1BJH6_PETCI</name>
<protein>
    <submittedName>
        <fullName evidence="2">Uncharacterized protein</fullName>
    </submittedName>
</protein>
<reference evidence="2" key="1">
    <citation type="submission" date="2023-10" db="EMBL/GenBank/DDBJ databases">
        <title>Genome assemblies of two species of porcelain crab, Petrolisthes cinctipes and Petrolisthes manimaculis (Anomura: Porcellanidae).</title>
        <authorList>
            <person name="Angst P."/>
        </authorList>
    </citation>
    <scope>NUCLEOTIDE SEQUENCE</scope>
    <source>
        <strain evidence="2">PB745_01</strain>
        <tissue evidence="2">Gill</tissue>
    </source>
</reference>
<dbReference type="AlphaFoldDB" id="A0AAE1BJH6"/>
<dbReference type="Proteomes" id="UP001286313">
    <property type="component" value="Unassembled WGS sequence"/>
</dbReference>
<keyword evidence="3" id="KW-1185">Reference proteome</keyword>
<feature type="signal peptide" evidence="1">
    <location>
        <begin position="1"/>
        <end position="22"/>
    </location>
</feature>
<accession>A0AAE1BJH6</accession>
<evidence type="ECO:0000313" key="3">
    <source>
        <dbReference type="Proteomes" id="UP001286313"/>
    </source>
</evidence>
<feature type="chain" id="PRO_5042140683" evidence="1">
    <location>
        <begin position="23"/>
        <end position="463"/>
    </location>
</feature>